<sequence length="430" mass="48719">MPAVPQWDVLLRGGVLRALGQRGCRSGWTVSNFRGRARLHITARAGDGHRKQLLLPYPWESDQLEAIRDGVLTVYEAFQNGAPLELAIAELSTAKAEAEARRQAEVLASEPSNVQPSVSPPTTTSRSVPIDWAGLIRRYQQHKLRSGEIKETTWERLYKPRMALLLKTAKGPPAARDAIQLLEAQADLWSQRPGCRTRRLQIQYTAALLRWAVSQKLLPAQWAPQPDLSTIIGRSRESRAVTTPISVADILAMVQAIPDPRWQFAFQLLSAFGLRPEELQHLQLRQGRLWCTYEKVASRGKTKPRPLRLLPCDQWATEWRLLETFDPAKLPPMRAGFGSDSFSRYLLRREHWQHLRQQYETQGEKLVLYSCRHSYAHRAHVICDLPPKVVAAAMGHSVQTHLAAYSRWCGDDVVDDAFSKAAQRLNNRTS</sequence>
<dbReference type="GO" id="GO:0015074">
    <property type="term" value="P:DNA integration"/>
    <property type="evidence" value="ECO:0007669"/>
    <property type="project" value="InterPro"/>
</dbReference>
<dbReference type="OrthoDB" id="555956at2"/>
<organism evidence="4 5">
    <name type="scientific">Cyanobium usitatum str. Tous</name>
    <dbReference type="NCBI Taxonomy" id="2116684"/>
    <lineage>
        <taxon>Bacteria</taxon>
        <taxon>Bacillati</taxon>
        <taxon>Cyanobacteriota</taxon>
        <taxon>Cyanophyceae</taxon>
        <taxon>Synechococcales</taxon>
        <taxon>Prochlorococcaceae</taxon>
        <taxon>Cyanobium</taxon>
    </lineage>
</organism>
<dbReference type="GO" id="GO:0006310">
    <property type="term" value="P:DNA recombination"/>
    <property type="evidence" value="ECO:0007669"/>
    <property type="project" value="UniProtKB-KW"/>
</dbReference>
<evidence type="ECO:0000313" key="5">
    <source>
        <dbReference type="Proteomes" id="UP000243002"/>
    </source>
</evidence>
<feature type="domain" description="Tyr recombinase" evidence="3">
    <location>
        <begin position="240"/>
        <end position="419"/>
    </location>
</feature>
<dbReference type="SUPFAM" id="SSF56349">
    <property type="entry name" value="DNA breaking-rejoining enzymes"/>
    <property type="match status" value="1"/>
</dbReference>
<dbReference type="PROSITE" id="PS51898">
    <property type="entry name" value="TYR_RECOMBINASE"/>
    <property type="match status" value="1"/>
</dbReference>
<gene>
    <name evidence="4" type="ORF">C7K55_03980</name>
</gene>
<dbReference type="Proteomes" id="UP000243002">
    <property type="component" value="Unassembled WGS sequence"/>
</dbReference>
<keyword evidence="1" id="KW-0233">DNA recombination</keyword>
<dbReference type="InterPro" id="IPR002104">
    <property type="entry name" value="Integrase_catalytic"/>
</dbReference>
<evidence type="ECO:0000259" key="3">
    <source>
        <dbReference type="PROSITE" id="PS51898"/>
    </source>
</evidence>
<dbReference type="GO" id="GO:0003677">
    <property type="term" value="F:DNA binding"/>
    <property type="evidence" value="ECO:0007669"/>
    <property type="project" value="InterPro"/>
</dbReference>
<evidence type="ECO:0000313" key="4">
    <source>
        <dbReference type="EMBL" id="PSJ06613.1"/>
    </source>
</evidence>
<dbReference type="RefSeq" id="WP_106502121.1">
    <property type="nucleotide sequence ID" value="NZ_PXXO01000003.1"/>
</dbReference>
<feature type="region of interest" description="Disordered" evidence="2">
    <location>
        <begin position="105"/>
        <end position="126"/>
    </location>
</feature>
<dbReference type="InterPro" id="IPR011010">
    <property type="entry name" value="DNA_brk_join_enz"/>
</dbReference>
<proteinExistence type="predicted"/>
<dbReference type="EMBL" id="PXXO01000003">
    <property type="protein sequence ID" value="PSJ06613.1"/>
    <property type="molecule type" value="Genomic_DNA"/>
</dbReference>
<dbReference type="InterPro" id="IPR013762">
    <property type="entry name" value="Integrase-like_cat_sf"/>
</dbReference>
<keyword evidence="5" id="KW-1185">Reference proteome</keyword>
<evidence type="ECO:0000256" key="2">
    <source>
        <dbReference type="SAM" id="MobiDB-lite"/>
    </source>
</evidence>
<dbReference type="AlphaFoldDB" id="A0A2P7MZG9"/>
<reference evidence="4 5" key="1">
    <citation type="journal article" date="2018" name="Environ. Microbiol.">
        <title>Ecological and genomic features of two widespread freshwater picocyanobacteria.</title>
        <authorList>
            <person name="Cabello-Yeves P.J."/>
            <person name="Picazo A."/>
            <person name="Camacho A."/>
            <person name="Callieri C."/>
            <person name="Rosselli R."/>
            <person name="Roda-Garcia J.J."/>
            <person name="Coutinho F.H."/>
            <person name="Rodriguez-Valera F."/>
        </authorList>
    </citation>
    <scope>NUCLEOTIDE SEQUENCE [LARGE SCALE GENOMIC DNA]</scope>
    <source>
        <strain evidence="4 5">Tous</strain>
    </source>
</reference>
<evidence type="ECO:0000256" key="1">
    <source>
        <dbReference type="ARBA" id="ARBA00023172"/>
    </source>
</evidence>
<dbReference type="Gene3D" id="1.10.443.10">
    <property type="entry name" value="Intergrase catalytic core"/>
    <property type="match status" value="1"/>
</dbReference>
<accession>A0A2P7MZG9</accession>
<protein>
    <recommendedName>
        <fullName evidence="3">Tyr recombinase domain-containing protein</fullName>
    </recommendedName>
</protein>
<comment type="caution">
    <text evidence="4">The sequence shown here is derived from an EMBL/GenBank/DDBJ whole genome shotgun (WGS) entry which is preliminary data.</text>
</comment>
<name>A0A2P7MZG9_9CYAN</name>